<organism evidence="2 3">
    <name type="scientific">Ileibacterium valens</name>
    <dbReference type="NCBI Taxonomy" id="1862668"/>
    <lineage>
        <taxon>Bacteria</taxon>
        <taxon>Bacillati</taxon>
        <taxon>Bacillota</taxon>
        <taxon>Erysipelotrichia</taxon>
        <taxon>Erysipelotrichales</taxon>
        <taxon>Erysipelotrichaceae</taxon>
        <taxon>Ileibacterium</taxon>
    </lineage>
</organism>
<evidence type="ECO:0000259" key="1">
    <source>
        <dbReference type="Pfam" id="PF04765"/>
    </source>
</evidence>
<dbReference type="OrthoDB" id="396512at2"/>
<dbReference type="InterPro" id="IPR048354">
    <property type="entry name" value="TOD1_MUCI70_glycTrfase_dom"/>
</dbReference>
<dbReference type="Gene3D" id="3.90.550.10">
    <property type="entry name" value="Spore Coat Polysaccharide Biosynthesis Protein SpsA, Chain A"/>
    <property type="match status" value="1"/>
</dbReference>
<dbReference type="InterPro" id="IPR029044">
    <property type="entry name" value="Nucleotide-diphossugar_trans"/>
</dbReference>
<dbReference type="SUPFAM" id="SSF53448">
    <property type="entry name" value="Nucleotide-diphospho-sugar transferases"/>
    <property type="match status" value="1"/>
</dbReference>
<dbReference type="EMBL" id="MPJW01000199">
    <property type="protein sequence ID" value="OLU37531.1"/>
    <property type="molecule type" value="Genomic_DNA"/>
</dbReference>
<feature type="domain" description="TOD1/MUCI70 glycosyltransferase-like" evidence="1">
    <location>
        <begin position="162"/>
        <end position="281"/>
    </location>
</feature>
<proteinExistence type="predicted"/>
<dbReference type="Pfam" id="PF04765">
    <property type="entry name" value="TOD1_MUCI70"/>
    <property type="match status" value="1"/>
</dbReference>
<name>A0A1U7NDU7_9FIRM</name>
<gene>
    <name evidence="2" type="ORF">BO222_10510</name>
</gene>
<evidence type="ECO:0000313" key="2">
    <source>
        <dbReference type="EMBL" id="OLU37531.1"/>
    </source>
</evidence>
<dbReference type="AlphaFoldDB" id="A0A1U7NDU7"/>
<accession>A0A1U7NDU7</accession>
<evidence type="ECO:0000313" key="3">
    <source>
        <dbReference type="Proteomes" id="UP000186341"/>
    </source>
</evidence>
<comment type="caution">
    <text evidence="2">The sequence shown here is derived from an EMBL/GenBank/DDBJ whole genome shotgun (WGS) entry which is preliminary data.</text>
</comment>
<dbReference type="Proteomes" id="UP000186341">
    <property type="component" value="Unassembled WGS sequence"/>
</dbReference>
<protein>
    <recommendedName>
        <fullName evidence="1">TOD1/MUCI70 glycosyltransferase-like domain-containing protein</fullName>
    </recommendedName>
</protein>
<sequence length="309" mass="36164">MDNSNEVLKWLEQLSNEKIAIKNSPENSIGRAFLNYWSKIKKGDFKGLSKDVKDYKATKKIRKRYFNHLDRPEVDSNQVNINEAKIAIYTCVLGGYDQIPDHLPDFDNADYFLLTDQPENYEFLSDRFEIIPLDESHLNLGNILANRYAKFHPAEFFKDRYDYAIYLDGNVRVTADIRKMVKRVPVQTGIAMHNHRERDDIFSEAESCKLLRRGDPDKIDLQMTRYKSAGFPAHFGMNEATVIVSDLKNEKSVELLELWWQEFIKSESFRDQLAWPFVLWENNLMIEDIGNLGNDIYKNPLVEIERHAS</sequence>
<dbReference type="GeneID" id="82203582"/>
<dbReference type="RefSeq" id="WP_075820772.1">
    <property type="nucleotide sequence ID" value="NZ_CAPNHH010000006.1"/>
</dbReference>
<reference evidence="2 3" key="1">
    <citation type="submission" date="2016-11" db="EMBL/GenBank/DDBJ databases">
        <title>Description of two novel members of the family Erysipelotrichaceae: Ileibacterium lipovorans gen. nov., sp. nov. and Dubosiella newyorkensis, gen. nov., sp. nov.</title>
        <authorList>
            <person name="Cox L.M."/>
            <person name="Sohn J."/>
            <person name="Tyrrell K.L."/>
            <person name="Citron D.M."/>
            <person name="Lawson P.A."/>
            <person name="Patel N.B."/>
            <person name="Iizumi T."/>
            <person name="Perez-Perez G.I."/>
            <person name="Goldstein E.J."/>
            <person name="Blaser M.J."/>
        </authorList>
    </citation>
    <scope>NUCLEOTIDE SEQUENCE [LARGE SCALE GENOMIC DNA]</scope>
    <source>
        <strain evidence="2 3">NYU-BL-A3</strain>
    </source>
</reference>
<keyword evidence="3" id="KW-1185">Reference proteome</keyword>